<keyword evidence="7" id="KW-0255">Endonuclease</keyword>
<dbReference type="Pfam" id="PF04313">
    <property type="entry name" value="HSDR_N"/>
    <property type="match status" value="1"/>
</dbReference>
<comment type="similarity">
    <text evidence="2 11">Belongs to the HsdR family.</text>
</comment>
<comment type="catalytic activity">
    <reaction evidence="1 11">
        <text>Endonucleolytic cleavage of DNA to give random double-stranded fragments with terminal 5'-phosphates, ATP is simultaneously hydrolyzed.</text>
        <dbReference type="EC" id="3.1.21.3"/>
    </reaction>
</comment>
<evidence type="ECO:0000256" key="2">
    <source>
        <dbReference type="ARBA" id="ARBA00008598"/>
    </source>
</evidence>
<evidence type="ECO:0000313" key="13">
    <source>
        <dbReference type="EMBL" id="WBM80191.1"/>
    </source>
</evidence>
<gene>
    <name evidence="13" type="ORF">KIV56_00960</name>
</gene>
<evidence type="ECO:0000259" key="12">
    <source>
        <dbReference type="PROSITE" id="PS51192"/>
    </source>
</evidence>
<dbReference type="PROSITE" id="PS51192">
    <property type="entry name" value="HELICASE_ATP_BIND_1"/>
    <property type="match status" value="1"/>
</dbReference>
<dbReference type="InterPro" id="IPR004473">
    <property type="entry name" value="Restrct_endonuc_typeI_HsdR"/>
</dbReference>
<feature type="domain" description="Helicase ATP-binding" evidence="12">
    <location>
        <begin position="315"/>
        <end position="473"/>
    </location>
</feature>
<proteinExistence type="inferred from homology"/>
<keyword evidence="10 11" id="KW-0238">DNA-binding</keyword>
<evidence type="ECO:0000256" key="6">
    <source>
        <dbReference type="ARBA" id="ARBA00022747"/>
    </source>
</evidence>
<dbReference type="GO" id="GO:0009035">
    <property type="term" value="F:type I site-specific deoxyribonuclease activity"/>
    <property type="evidence" value="ECO:0007669"/>
    <property type="project" value="UniProtKB-EC"/>
</dbReference>
<dbReference type="RefSeq" id="WP_281534818.1">
    <property type="nucleotide sequence ID" value="NZ_CP075584.1"/>
</dbReference>
<dbReference type="InterPro" id="IPR040980">
    <property type="entry name" value="SWI2_SNF2"/>
</dbReference>
<dbReference type="CDD" id="cd18030">
    <property type="entry name" value="DEXHc_RE_I_HsdR"/>
    <property type="match status" value="1"/>
</dbReference>
<keyword evidence="4" id="KW-0540">Nuclease</keyword>
<dbReference type="Gene3D" id="3.40.50.300">
    <property type="entry name" value="P-loop containing nucleotide triphosphate hydrolases"/>
    <property type="match status" value="2"/>
</dbReference>
<dbReference type="InterPro" id="IPR051268">
    <property type="entry name" value="Type-I_R_enzyme_R_subunit"/>
</dbReference>
<keyword evidence="8 11" id="KW-0378">Hydrolase</keyword>
<dbReference type="CDD" id="cd22332">
    <property type="entry name" value="HsdR_N"/>
    <property type="match status" value="1"/>
</dbReference>
<dbReference type="Proteomes" id="UP001212421">
    <property type="component" value="Chromosome"/>
</dbReference>
<sequence>MSDGSEYSHVEKPLLQQLAALGWQVILGGNLGASVAEREAFREVILEERFRSALRRINPGPNRGEWLDDERLSGALLELTRAGIGKLIEVNERMTRHLLEGISVAGLPDWDQGRTQHIQFIDFQRPENNDFLAFSQFRVDEPGGQSKRFIVPDVVLFVNGIPLIVIECKSPNIVDPVTEGIKQIRRYANQRSLGMPEGNERLFWTNQFVVSTYGDRARVGTFTSGPEHYLEWKDPYPLSTNDLAEGLRKTRDALSGQEMLVAGMLTPKNLLDIVKHFVVFTVVDGKRIKIVARYQQYRAVGKAIQRLRSGKTRAIDGEADRRGGLIWHTQGSGKSLTMTFLIRAMRSDAILRSSKVVVITDRTDLEKQLAATAQISGETIERVRRAKKLRKVLAEHGPGLVFAMIQKYRDTGNAGQLGLAGDDVAEELGVLNSDESIVILVDEAHRSQTSALHANLMAALPNAAKIGFTGTPIMSAGKKKTTSIFGEFIDKYTIRQAEQDGAVVPIFYEGRTAKGAVSGGSDLDQLFEDMFAEQTPEEVEQLKTRYATIGNVLEAPSLIAAKARSIMWHYLSTIFPGGFKAQLAATSRLAAVRYRDALNDARDDFVAQLEGIEPYIIDGVEDASMDIDSLPSKMQILIRARPHLGLIRALEFVPVISGNHNDDPTWARWTDKVLQEKTIEDFKKPLGLSGQKE</sequence>
<comment type="subunit">
    <text evidence="3 11">The type I restriction/modification system is composed of three polypeptides R, M and S.</text>
</comment>
<comment type="function">
    <text evidence="11">Subunit R is required for both nuclease and ATPase activities, but not for modification.</text>
</comment>
<keyword evidence="6 11" id="KW-0680">Restriction system</keyword>
<dbReference type="SUPFAM" id="SSF52540">
    <property type="entry name" value="P-loop containing nucleoside triphosphate hydrolases"/>
    <property type="match status" value="1"/>
</dbReference>
<dbReference type="InterPro" id="IPR014001">
    <property type="entry name" value="Helicase_ATP-bd"/>
</dbReference>
<dbReference type="InterPro" id="IPR007409">
    <property type="entry name" value="Restrct_endonuc_type1_HsdR_N"/>
</dbReference>
<dbReference type="PANTHER" id="PTHR30195:SF15">
    <property type="entry name" value="TYPE I RESTRICTION ENZYME HINDI ENDONUCLEASE SUBUNIT"/>
    <property type="match status" value="1"/>
</dbReference>
<dbReference type="Gene3D" id="3.90.1570.50">
    <property type="match status" value="1"/>
</dbReference>
<name>A0ABY7NCE7_9MICO</name>
<keyword evidence="5 11" id="KW-0547">Nucleotide-binding</keyword>
<evidence type="ECO:0000313" key="14">
    <source>
        <dbReference type="Proteomes" id="UP001212421"/>
    </source>
</evidence>
<dbReference type="EC" id="3.1.21.3" evidence="11"/>
<evidence type="ECO:0000256" key="9">
    <source>
        <dbReference type="ARBA" id="ARBA00022840"/>
    </source>
</evidence>
<keyword evidence="9 11" id="KW-0067">ATP-binding</keyword>
<dbReference type="InterPro" id="IPR027417">
    <property type="entry name" value="P-loop_NTPase"/>
</dbReference>
<evidence type="ECO:0000256" key="5">
    <source>
        <dbReference type="ARBA" id="ARBA00022741"/>
    </source>
</evidence>
<organism evidence="13 14">
    <name type="scientific">Cryobacterium breve</name>
    <dbReference type="NCBI Taxonomy" id="1259258"/>
    <lineage>
        <taxon>Bacteria</taxon>
        <taxon>Bacillati</taxon>
        <taxon>Actinomycetota</taxon>
        <taxon>Actinomycetes</taxon>
        <taxon>Micrococcales</taxon>
        <taxon>Microbacteriaceae</taxon>
        <taxon>Cryobacterium</taxon>
    </lineage>
</organism>
<evidence type="ECO:0000256" key="3">
    <source>
        <dbReference type="ARBA" id="ARBA00011296"/>
    </source>
</evidence>
<evidence type="ECO:0000256" key="4">
    <source>
        <dbReference type="ARBA" id="ARBA00022722"/>
    </source>
</evidence>
<dbReference type="SMART" id="SM00487">
    <property type="entry name" value="DEXDc"/>
    <property type="match status" value="1"/>
</dbReference>
<evidence type="ECO:0000256" key="10">
    <source>
        <dbReference type="ARBA" id="ARBA00023125"/>
    </source>
</evidence>
<evidence type="ECO:0000256" key="8">
    <source>
        <dbReference type="ARBA" id="ARBA00022801"/>
    </source>
</evidence>
<keyword evidence="14" id="KW-1185">Reference proteome</keyword>
<accession>A0ABY7NCE7</accession>
<evidence type="ECO:0000256" key="1">
    <source>
        <dbReference type="ARBA" id="ARBA00000851"/>
    </source>
</evidence>
<dbReference type="PANTHER" id="PTHR30195">
    <property type="entry name" value="TYPE I SITE-SPECIFIC DEOXYRIBONUCLEASE PROTEIN SUBUNIT M AND R"/>
    <property type="match status" value="1"/>
</dbReference>
<evidence type="ECO:0000256" key="7">
    <source>
        <dbReference type="ARBA" id="ARBA00022759"/>
    </source>
</evidence>
<dbReference type="Pfam" id="PF18766">
    <property type="entry name" value="SWI2_SNF2"/>
    <property type="match status" value="1"/>
</dbReference>
<reference evidence="13 14" key="1">
    <citation type="submission" date="2021-05" db="EMBL/GenBank/DDBJ databases">
        <authorList>
            <person name="Kumar R."/>
            <person name="Kumar A."/>
            <person name="Mukhia S."/>
        </authorList>
    </citation>
    <scope>NUCLEOTIDE SEQUENCE [LARGE SCALE GENOMIC DNA]</scope>
    <source>
        <strain evidence="13 14">ERMR7:08</strain>
    </source>
</reference>
<evidence type="ECO:0000256" key="11">
    <source>
        <dbReference type="RuleBase" id="RU364115"/>
    </source>
</evidence>
<dbReference type="EMBL" id="CP075584">
    <property type="protein sequence ID" value="WBM80191.1"/>
    <property type="molecule type" value="Genomic_DNA"/>
</dbReference>
<dbReference type="NCBIfam" id="TIGR00348">
    <property type="entry name" value="hsdR"/>
    <property type="match status" value="1"/>
</dbReference>
<protein>
    <recommendedName>
        <fullName evidence="11">Type I restriction enzyme endonuclease subunit</fullName>
        <shortName evidence="11">R protein</shortName>
        <ecNumber evidence="11">3.1.21.3</ecNumber>
    </recommendedName>
</protein>